<dbReference type="AlphaFoldDB" id="A0A1B2HFK3"/>
<accession>A0A1B2HFK3</accession>
<name>A0A1B2HFK3_9PSEU</name>
<gene>
    <name evidence="1" type="ORF">BBK82_10810</name>
</gene>
<keyword evidence="2" id="KW-1185">Reference proteome</keyword>
<dbReference type="STRING" id="1586287.BBK82_10810"/>
<dbReference type="Proteomes" id="UP000093053">
    <property type="component" value="Chromosome"/>
</dbReference>
<evidence type="ECO:0000313" key="1">
    <source>
        <dbReference type="EMBL" id="ANZ36485.1"/>
    </source>
</evidence>
<sequence length="72" mass="7380">MAVAALIHEADGFSELLAGDDRFVCVLGDDVAVVDLTEVGVVLQDGQDSFEGPESAASGAVAAFVELVRDCP</sequence>
<organism evidence="1 2">
    <name type="scientific">Lentzea guizhouensis</name>
    <dbReference type="NCBI Taxonomy" id="1586287"/>
    <lineage>
        <taxon>Bacteria</taxon>
        <taxon>Bacillati</taxon>
        <taxon>Actinomycetota</taxon>
        <taxon>Actinomycetes</taxon>
        <taxon>Pseudonocardiales</taxon>
        <taxon>Pseudonocardiaceae</taxon>
        <taxon>Lentzea</taxon>
    </lineage>
</organism>
<dbReference type="KEGG" id="led:BBK82_10810"/>
<protein>
    <submittedName>
        <fullName evidence="1">Uncharacterized protein</fullName>
    </submittedName>
</protein>
<reference evidence="1 2" key="1">
    <citation type="submission" date="2016-07" db="EMBL/GenBank/DDBJ databases">
        <title>Complete genome sequence of the Lentzea guizhouensis DHS C013.</title>
        <authorList>
            <person name="Cao C."/>
        </authorList>
    </citation>
    <scope>NUCLEOTIDE SEQUENCE [LARGE SCALE GENOMIC DNA]</scope>
    <source>
        <strain evidence="1 2">DHS C013</strain>
    </source>
</reference>
<dbReference type="EMBL" id="CP016793">
    <property type="protein sequence ID" value="ANZ36485.1"/>
    <property type="molecule type" value="Genomic_DNA"/>
</dbReference>
<proteinExistence type="predicted"/>
<evidence type="ECO:0000313" key="2">
    <source>
        <dbReference type="Proteomes" id="UP000093053"/>
    </source>
</evidence>